<dbReference type="CDD" id="cd03714">
    <property type="entry name" value="RT_DIRS1"/>
    <property type="match status" value="1"/>
</dbReference>
<dbReference type="Proteomes" id="UP000075714">
    <property type="component" value="Unassembled WGS sequence"/>
</dbReference>
<dbReference type="Pfam" id="PF00078">
    <property type="entry name" value="RVT_1"/>
    <property type="match status" value="1"/>
</dbReference>
<comment type="caution">
    <text evidence="2">The sequence shown here is derived from an EMBL/GenBank/DDBJ whole genome shotgun (WGS) entry which is preliminary data.</text>
</comment>
<organism evidence="2 3">
    <name type="scientific">Gonium pectorale</name>
    <name type="common">Green alga</name>
    <dbReference type="NCBI Taxonomy" id="33097"/>
    <lineage>
        <taxon>Eukaryota</taxon>
        <taxon>Viridiplantae</taxon>
        <taxon>Chlorophyta</taxon>
        <taxon>core chlorophytes</taxon>
        <taxon>Chlorophyceae</taxon>
        <taxon>CS clade</taxon>
        <taxon>Chlamydomonadales</taxon>
        <taxon>Volvocaceae</taxon>
        <taxon>Gonium</taxon>
    </lineage>
</organism>
<dbReference type="InterPro" id="IPR000477">
    <property type="entry name" value="RT_dom"/>
</dbReference>
<dbReference type="InterPro" id="IPR052055">
    <property type="entry name" value="Hepadnavirus_pol/RT"/>
</dbReference>
<dbReference type="SUPFAM" id="SSF56672">
    <property type="entry name" value="DNA/RNA polymerases"/>
    <property type="match status" value="1"/>
</dbReference>
<dbReference type="STRING" id="33097.A0A150FU08"/>
<dbReference type="InterPro" id="IPR043128">
    <property type="entry name" value="Rev_trsase/Diguanyl_cyclase"/>
</dbReference>
<dbReference type="InterPro" id="IPR043502">
    <property type="entry name" value="DNA/RNA_pol_sf"/>
</dbReference>
<protein>
    <recommendedName>
        <fullName evidence="1">Reverse transcriptase domain-containing protein</fullName>
    </recommendedName>
</protein>
<keyword evidence="3" id="KW-1185">Reference proteome</keyword>
<evidence type="ECO:0000313" key="3">
    <source>
        <dbReference type="Proteomes" id="UP000075714"/>
    </source>
</evidence>
<dbReference type="Gene3D" id="3.10.10.10">
    <property type="entry name" value="HIV Type 1 Reverse Transcriptase, subunit A, domain 1"/>
    <property type="match status" value="1"/>
</dbReference>
<reference evidence="3" key="1">
    <citation type="journal article" date="2016" name="Nat. Commun.">
        <title>The Gonium pectorale genome demonstrates co-option of cell cycle regulation during the evolution of multicellularity.</title>
        <authorList>
            <person name="Hanschen E.R."/>
            <person name="Marriage T.N."/>
            <person name="Ferris P.J."/>
            <person name="Hamaji T."/>
            <person name="Toyoda A."/>
            <person name="Fujiyama A."/>
            <person name="Neme R."/>
            <person name="Noguchi H."/>
            <person name="Minakuchi Y."/>
            <person name="Suzuki M."/>
            <person name="Kawai-Toyooka H."/>
            <person name="Smith D.R."/>
            <person name="Sparks H."/>
            <person name="Anderson J."/>
            <person name="Bakaric R."/>
            <person name="Luria V."/>
            <person name="Karger A."/>
            <person name="Kirschner M.W."/>
            <person name="Durand P.M."/>
            <person name="Michod R.E."/>
            <person name="Nozaki H."/>
            <person name="Olson B.J."/>
        </authorList>
    </citation>
    <scope>NUCLEOTIDE SEQUENCE [LARGE SCALE GENOMIC DNA]</scope>
    <source>
        <strain evidence="3">NIES-2863</strain>
    </source>
</reference>
<dbReference type="PANTHER" id="PTHR33050:SF7">
    <property type="entry name" value="RIBONUCLEASE H"/>
    <property type="match status" value="1"/>
</dbReference>
<dbReference type="AlphaFoldDB" id="A0A150FU08"/>
<feature type="domain" description="Reverse transcriptase" evidence="1">
    <location>
        <begin position="107"/>
        <end position="231"/>
    </location>
</feature>
<sequence length="266" mass="29975">MIRQAVGRSADPESYLSDQQPRQIQFPNHRSAAEHAAFVTAEVAKGVQSGVMAEWRSEWGPPTVVNGLRVVSGKKLRLCMNPMYVNQFMDVPALKYESVKDMPGYLRRGSFMFTTDDKSGYWNLQLHPSMYPYAAFEWQGRVLYWPVLAFGFAPACWTYSLLKQELFRPLRECGVDLSYLKDDCLAAAESRPAAQYLCRAVVRLLTALGFTLSLDKCQLRPAQPVRFLGFVVDTEAEAFEVPPDKVETLAAQWATRLLSSPARGFS</sequence>
<evidence type="ECO:0000313" key="2">
    <source>
        <dbReference type="EMBL" id="KXZ41104.1"/>
    </source>
</evidence>
<dbReference type="EMBL" id="LSYV01000789">
    <property type="protein sequence ID" value="KXZ41104.1"/>
    <property type="molecule type" value="Genomic_DNA"/>
</dbReference>
<gene>
    <name evidence="2" type="ORF">GPECTOR_793g15</name>
</gene>
<evidence type="ECO:0000259" key="1">
    <source>
        <dbReference type="Pfam" id="PF00078"/>
    </source>
</evidence>
<proteinExistence type="predicted"/>
<dbReference type="PANTHER" id="PTHR33050">
    <property type="entry name" value="REVERSE TRANSCRIPTASE DOMAIN-CONTAINING PROTEIN"/>
    <property type="match status" value="1"/>
</dbReference>
<dbReference type="OrthoDB" id="538944at2759"/>
<name>A0A150FU08_GONPE</name>
<accession>A0A150FU08</accession>
<dbReference type="Gene3D" id="3.30.70.270">
    <property type="match status" value="1"/>
</dbReference>